<evidence type="ECO:0000313" key="1">
    <source>
        <dbReference type="EMBL" id="SDR76227.1"/>
    </source>
</evidence>
<name>A0A1H1LPC8_9CORY</name>
<reference evidence="1 2" key="1">
    <citation type="submission" date="2016-10" db="EMBL/GenBank/DDBJ databases">
        <authorList>
            <person name="de Groot N.N."/>
        </authorList>
    </citation>
    <scope>NUCLEOTIDE SEQUENCE [LARGE SCALE GENOMIC DNA]</scope>
    <source>
        <strain evidence="1 2">DSM 45434</strain>
    </source>
</reference>
<gene>
    <name evidence="1" type="ORF">SAMN04488539_0287</name>
</gene>
<dbReference type="AlphaFoldDB" id="A0A1H1LPC8"/>
<keyword evidence="2" id="KW-1185">Reference proteome</keyword>
<evidence type="ECO:0000313" key="2">
    <source>
        <dbReference type="Proteomes" id="UP000182237"/>
    </source>
</evidence>
<organism evidence="1 2">
    <name type="scientific">Corynebacterium timonense</name>
    <dbReference type="NCBI Taxonomy" id="441500"/>
    <lineage>
        <taxon>Bacteria</taxon>
        <taxon>Bacillati</taxon>
        <taxon>Actinomycetota</taxon>
        <taxon>Actinomycetes</taxon>
        <taxon>Mycobacteriales</taxon>
        <taxon>Corynebacteriaceae</taxon>
        <taxon>Corynebacterium</taxon>
    </lineage>
</organism>
<dbReference type="OrthoDB" id="4519759at2"/>
<dbReference type="eggNOG" id="ENOG5030QHT">
    <property type="taxonomic scope" value="Bacteria"/>
</dbReference>
<accession>A0A1H1LPC8</accession>
<protein>
    <recommendedName>
        <fullName evidence="3">Minor tail protein</fullName>
    </recommendedName>
</protein>
<dbReference type="Proteomes" id="UP000182237">
    <property type="component" value="Chromosome I"/>
</dbReference>
<sequence>MSLMTTGREWKRRDAYQDADFLRFFLIGADHQTRWAFDAPDSPVRLATVPTGLQGAPFKHDYQEFVGVEGGLYRGTVDERGSITLKVWVADPRSSAWARRQHALWRESLGRGKTPSRLYAVSKESGYWWIDVRPESIAEVDYMADATPGLVGELGEVVTFTTDKSFWTRFEETRIFTPATGFAAEMRNLGDQEAWLRWAITGTHSGVEVGVGDDVHFLPDPRTLRTEADLLAGKDPVYGYVVDTDETWPALMSTSGEDLRPLFPRVWWSKPLPPRGVDRGRATKLTISPRNPGPDFRVEVAYTPRTEQAW</sequence>
<dbReference type="EMBL" id="LT629765">
    <property type="protein sequence ID" value="SDR76227.1"/>
    <property type="molecule type" value="Genomic_DNA"/>
</dbReference>
<proteinExistence type="predicted"/>
<evidence type="ECO:0008006" key="3">
    <source>
        <dbReference type="Google" id="ProtNLM"/>
    </source>
</evidence>
<dbReference type="STRING" id="1203190.GCA_000312345_00483"/>